<keyword evidence="4" id="KW-0444">Lipid biosynthesis</keyword>
<dbReference type="GO" id="GO:0005783">
    <property type="term" value="C:endoplasmic reticulum"/>
    <property type="evidence" value="ECO:0007669"/>
    <property type="project" value="TreeGrafter"/>
</dbReference>
<accession>A0A367IXL5</accession>
<keyword evidence="5" id="KW-0472">Membrane</keyword>
<comment type="similarity">
    <text evidence="1 4">Belongs to the 1-acyl-sn-glycerol-3-phosphate acyltransferase family.</text>
</comment>
<dbReference type="SMART" id="SM00563">
    <property type="entry name" value="PlsC"/>
    <property type="match status" value="1"/>
</dbReference>
<evidence type="ECO:0000259" key="6">
    <source>
        <dbReference type="SMART" id="SM00563"/>
    </source>
</evidence>
<keyword evidence="3 4" id="KW-0012">Acyltransferase</keyword>
<feature type="non-terminal residue" evidence="7">
    <location>
        <position position="235"/>
    </location>
</feature>
<dbReference type="GO" id="GO:0016020">
    <property type="term" value="C:membrane"/>
    <property type="evidence" value="ECO:0007669"/>
    <property type="project" value="InterPro"/>
</dbReference>
<evidence type="ECO:0000313" key="7">
    <source>
        <dbReference type="EMBL" id="RCH82221.1"/>
    </source>
</evidence>
<evidence type="ECO:0000256" key="1">
    <source>
        <dbReference type="ARBA" id="ARBA00008655"/>
    </source>
</evidence>
<feature type="transmembrane region" description="Helical" evidence="5">
    <location>
        <begin position="9"/>
        <end position="30"/>
    </location>
</feature>
<dbReference type="PANTHER" id="PTHR10434:SF11">
    <property type="entry name" value="1-ACYL-SN-GLYCEROL-3-PHOSPHATE ACYLTRANSFERASE"/>
    <property type="match status" value="1"/>
</dbReference>
<keyword evidence="4" id="KW-1208">Phospholipid metabolism</keyword>
<dbReference type="GO" id="GO:0003841">
    <property type="term" value="F:1-acylglycerol-3-phosphate O-acyltransferase activity"/>
    <property type="evidence" value="ECO:0007669"/>
    <property type="project" value="UniProtKB-UniRule"/>
</dbReference>
<dbReference type="SUPFAM" id="SSF69593">
    <property type="entry name" value="Glycerol-3-phosphate (1)-acyltransferase"/>
    <property type="match status" value="1"/>
</dbReference>
<dbReference type="PANTHER" id="PTHR10434">
    <property type="entry name" value="1-ACYL-SN-GLYCEROL-3-PHOSPHATE ACYLTRANSFERASE"/>
    <property type="match status" value="1"/>
</dbReference>
<comment type="caution">
    <text evidence="7">The sequence shown here is derived from an EMBL/GenBank/DDBJ whole genome shotgun (WGS) entry which is preliminary data.</text>
</comment>
<keyword evidence="4" id="KW-0594">Phospholipid biosynthesis</keyword>
<dbReference type="InterPro" id="IPR002123">
    <property type="entry name" value="Plipid/glycerol_acylTrfase"/>
</dbReference>
<evidence type="ECO:0000313" key="8">
    <source>
        <dbReference type="Proteomes" id="UP000253551"/>
    </source>
</evidence>
<protein>
    <recommendedName>
        <fullName evidence="4">1-acyl-sn-glycerol-3-phosphate acyltransferase</fullName>
        <ecNumber evidence="4">2.3.1.51</ecNumber>
    </recommendedName>
</protein>
<keyword evidence="8" id="KW-1185">Reference proteome</keyword>
<evidence type="ECO:0000256" key="2">
    <source>
        <dbReference type="ARBA" id="ARBA00022679"/>
    </source>
</evidence>
<keyword evidence="4" id="KW-0443">Lipid metabolism</keyword>
<dbReference type="NCBIfam" id="TIGR00530">
    <property type="entry name" value="AGP_acyltrn"/>
    <property type="match status" value="1"/>
</dbReference>
<dbReference type="Pfam" id="PF01553">
    <property type="entry name" value="Acyltransferase"/>
    <property type="match status" value="1"/>
</dbReference>
<dbReference type="CDD" id="cd07989">
    <property type="entry name" value="LPLAT_AGPAT-like"/>
    <property type="match status" value="1"/>
</dbReference>
<evidence type="ECO:0000256" key="5">
    <source>
        <dbReference type="SAM" id="Phobius"/>
    </source>
</evidence>
<keyword evidence="5" id="KW-1133">Transmembrane helix</keyword>
<dbReference type="OrthoDB" id="202234at2759"/>
<evidence type="ECO:0000256" key="4">
    <source>
        <dbReference type="RuleBase" id="RU361267"/>
    </source>
</evidence>
<dbReference type="EMBL" id="PJQM01005185">
    <property type="protein sequence ID" value="RCH82221.1"/>
    <property type="molecule type" value="Genomic_DNA"/>
</dbReference>
<dbReference type="EC" id="2.3.1.51" evidence="4"/>
<keyword evidence="5" id="KW-0812">Transmembrane</keyword>
<proteinExistence type="inferred from homology"/>
<name>A0A367IXL5_RHIST</name>
<feature type="transmembrane region" description="Helical" evidence="5">
    <location>
        <begin position="36"/>
        <end position="58"/>
    </location>
</feature>
<dbReference type="Proteomes" id="UP000253551">
    <property type="component" value="Unassembled WGS sequence"/>
</dbReference>
<comment type="catalytic activity">
    <reaction evidence="4">
        <text>a 1-acyl-sn-glycero-3-phosphate + an acyl-CoA = a 1,2-diacyl-sn-glycero-3-phosphate + CoA</text>
        <dbReference type="Rhea" id="RHEA:19709"/>
        <dbReference type="ChEBI" id="CHEBI:57287"/>
        <dbReference type="ChEBI" id="CHEBI:57970"/>
        <dbReference type="ChEBI" id="CHEBI:58342"/>
        <dbReference type="ChEBI" id="CHEBI:58608"/>
        <dbReference type="EC" id="2.3.1.51"/>
    </reaction>
</comment>
<dbReference type="AlphaFoldDB" id="A0A367IXL5"/>
<evidence type="ECO:0000256" key="3">
    <source>
        <dbReference type="ARBA" id="ARBA00023315"/>
    </source>
</evidence>
<dbReference type="STRING" id="4846.A0A367IXL5"/>
<gene>
    <name evidence="7" type="primary">SLC1_1</name>
    <name evidence="7" type="ORF">CU098_002265</name>
</gene>
<dbReference type="InterPro" id="IPR004552">
    <property type="entry name" value="AGP_acyltrans"/>
</dbReference>
<dbReference type="GO" id="GO:0006654">
    <property type="term" value="P:phosphatidic acid biosynthetic process"/>
    <property type="evidence" value="ECO:0007669"/>
    <property type="project" value="TreeGrafter"/>
</dbReference>
<organism evidence="7 8">
    <name type="scientific">Rhizopus stolonifer</name>
    <name type="common">Rhizopus nigricans</name>
    <dbReference type="NCBI Taxonomy" id="4846"/>
    <lineage>
        <taxon>Eukaryota</taxon>
        <taxon>Fungi</taxon>
        <taxon>Fungi incertae sedis</taxon>
        <taxon>Mucoromycota</taxon>
        <taxon>Mucoromycotina</taxon>
        <taxon>Mucoromycetes</taxon>
        <taxon>Mucorales</taxon>
        <taxon>Mucorineae</taxon>
        <taxon>Rhizopodaceae</taxon>
        <taxon>Rhizopus</taxon>
    </lineage>
</organism>
<feature type="domain" description="Phospholipid/glycerol acyltransferase" evidence="6">
    <location>
        <begin position="99"/>
        <end position="216"/>
    </location>
</feature>
<reference evidence="7 8" key="1">
    <citation type="journal article" date="2018" name="G3 (Bethesda)">
        <title>Phylogenetic and Phylogenomic Definition of Rhizopus Species.</title>
        <authorList>
            <person name="Gryganskyi A.P."/>
            <person name="Golan J."/>
            <person name="Dolatabadi S."/>
            <person name="Mondo S."/>
            <person name="Robb S."/>
            <person name="Idnurm A."/>
            <person name="Muszewska A."/>
            <person name="Steczkiewicz K."/>
            <person name="Masonjones S."/>
            <person name="Liao H.L."/>
            <person name="Gajdeczka M.T."/>
            <person name="Anike F."/>
            <person name="Vuek A."/>
            <person name="Anishchenko I.M."/>
            <person name="Voigt K."/>
            <person name="de Hoog G.S."/>
            <person name="Smith M.E."/>
            <person name="Heitman J."/>
            <person name="Vilgalys R."/>
            <person name="Stajich J.E."/>
        </authorList>
    </citation>
    <scope>NUCLEOTIDE SEQUENCE [LARGE SCALE GENOMIC DNA]</scope>
    <source>
        <strain evidence="7 8">LSU 92-RS-03</strain>
    </source>
</reference>
<comment type="domain">
    <text evidence="4">The HXXXXD motif is essential for acyltransferase activity and may constitute the binding site for the phosphate moiety of the glycerol-3-phosphate.</text>
</comment>
<sequence length="235" mass="27046">MKEETESHFILPIIIMSSVCLLVLFKYGGFYYRSCINMLCFLSMAIYGTISSLVFPLIGKRHLIQWSVARGYYYLGKFFCGIEVKVEGQENLQEIQGPAIYVMNHQSSLDVMLMGKVYPKNTTVVAKKQLKYYPFLGWFMILSNAIFLDRKNRDSAVKEARKAAEDIHQKNINVWIFPEGTRGHAGKIDLLPFKKGPFYMAVQARVPIVPVVFSNYYDIYSAKEKRFTNGVVRCK</sequence>
<keyword evidence="2 4" id="KW-0808">Transferase</keyword>